<dbReference type="AlphaFoldDB" id="A0AAX6EZQ9"/>
<organism evidence="4 5">
    <name type="scientific">Iris pallida</name>
    <name type="common">Sweet iris</name>
    <dbReference type="NCBI Taxonomy" id="29817"/>
    <lineage>
        <taxon>Eukaryota</taxon>
        <taxon>Viridiplantae</taxon>
        <taxon>Streptophyta</taxon>
        <taxon>Embryophyta</taxon>
        <taxon>Tracheophyta</taxon>
        <taxon>Spermatophyta</taxon>
        <taxon>Magnoliopsida</taxon>
        <taxon>Liliopsida</taxon>
        <taxon>Asparagales</taxon>
        <taxon>Iridaceae</taxon>
        <taxon>Iridoideae</taxon>
        <taxon>Irideae</taxon>
        <taxon>Iris</taxon>
    </lineage>
</organism>
<comment type="caution">
    <text evidence="4">The sequence shown here is derived from an EMBL/GenBank/DDBJ whole genome shotgun (WGS) entry which is preliminary data.</text>
</comment>
<reference evidence="4" key="1">
    <citation type="journal article" date="2023" name="GigaByte">
        <title>Genome assembly of the bearded iris, Iris pallida Lam.</title>
        <authorList>
            <person name="Bruccoleri R.E."/>
            <person name="Oakeley E.J."/>
            <person name="Faust A.M.E."/>
            <person name="Altorfer M."/>
            <person name="Dessus-Babus S."/>
            <person name="Burckhardt D."/>
            <person name="Oertli M."/>
            <person name="Naumann U."/>
            <person name="Petersen F."/>
            <person name="Wong J."/>
        </authorList>
    </citation>
    <scope>NUCLEOTIDE SEQUENCE</scope>
    <source>
        <strain evidence="4">GSM-AAB239-AS_SAM_17_03QT</strain>
    </source>
</reference>
<evidence type="ECO:0000256" key="3">
    <source>
        <dbReference type="ARBA" id="ARBA00023315"/>
    </source>
</evidence>
<gene>
    <name evidence="4" type="ORF">M6B38_162420</name>
</gene>
<protein>
    <submittedName>
        <fullName evidence="4">Tryptamine hydroxycinnamoyltransferase 2</fullName>
    </submittedName>
</protein>
<dbReference type="Pfam" id="PF02458">
    <property type="entry name" value="Transferase"/>
    <property type="match status" value="1"/>
</dbReference>
<comment type="similarity">
    <text evidence="1">Belongs to the plant acyltransferase family.</text>
</comment>
<sequence length="430" mass="47441">MAFAMEITNNCIVRPALPDHLRQDAVATMPLNLFDKAAGNLHFPTLLAFRKFPPNQDFVAGLSLALQTYPPMAGRIGRDPHNRLSFILNNAGVRLVEAEIPARMTDNTLLEDIAFHKNLYPPATPDTQEMLQVQLSRYACGGLVIGITFCHPVADGQSMGQFLQAVASGTRGAGPGPAPFLDRNALFVPNDPPQVKFDHLEVHSSGRSALPMASSGVENLVIQFPGEFIAQLKERVSFRATTFEVLLAHLWRRAVEVRGLPDDEITRVRVAVNGRTRMRPVVPPEYFGNLVLWALPKATAGELAREGLSGAVGHIRKAVKRMDDEYYRSAIDFGALLEKEGREEETLLPDEEDWGHQLYPDLEVDSWLGFRFNEADFGRGPPCAVVPPNLPIEGVMAFISSAKGKGGVDAFLTVRKEHADDFKRICKILD</sequence>
<dbReference type="Gene3D" id="3.30.559.10">
    <property type="entry name" value="Chloramphenicol acetyltransferase-like domain"/>
    <property type="match status" value="2"/>
</dbReference>
<dbReference type="InterPro" id="IPR050317">
    <property type="entry name" value="Plant_Fungal_Acyltransferase"/>
</dbReference>
<dbReference type="PANTHER" id="PTHR31642:SF278">
    <property type="entry name" value="TRYPTAMINE HYDROXYCINNAMOYLTRANSFERASE 1"/>
    <property type="match status" value="1"/>
</dbReference>
<evidence type="ECO:0000256" key="2">
    <source>
        <dbReference type="ARBA" id="ARBA00022679"/>
    </source>
</evidence>
<keyword evidence="5" id="KW-1185">Reference proteome</keyword>
<accession>A0AAX6EZQ9</accession>
<dbReference type="Proteomes" id="UP001140949">
    <property type="component" value="Unassembled WGS sequence"/>
</dbReference>
<dbReference type="GO" id="GO:0016747">
    <property type="term" value="F:acyltransferase activity, transferring groups other than amino-acyl groups"/>
    <property type="evidence" value="ECO:0007669"/>
    <property type="project" value="UniProtKB-ARBA"/>
</dbReference>
<dbReference type="EMBL" id="JANAVB010033015">
    <property type="protein sequence ID" value="KAJ6809630.1"/>
    <property type="molecule type" value="Genomic_DNA"/>
</dbReference>
<dbReference type="PANTHER" id="PTHR31642">
    <property type="entry name" value="TRICHOTHECENE 3-O-ACETYLTRANSFERASE"/>
    <property type="match status" value="1"/>
</dbReference>
<dbReference type="InterPro" id="IPR023213">
    <property type="entry name" value="CAT-like_dom_sf"/>
</dbReference>
<evidence type="ECO:0000313" key="5">
    <source>
        <dbReference type="Proteomes" id="UP001140949"/>
    </source>
</evidence>
<reference evidence="4" key="2">
    <citation type="submission" date="2023-04" db="EMBL/GenBank/DDBJ databases">
        <authorList>
            <person name="Bruccoleri R.E."/>
            <person name="Oakeley E.J."/>
            <person name="Faust A.-M."/>
            <person name="Dessus-Babus S."/>
            <person name="Altorfer M."/>
            <person name="Burckhardt D."/>
            <person name="Oertli M."/>
            <person name="Naumann U."/>
            <person name="Petersen F."/>
            <person name="Wong J."/>
        </authorList>
    </citation>
    <scope>NUCLEOTIDE SEQUENCE</scope>
    <source>
        <strain evidence="4">GSM-AAB239-AS_SAM_17_03QT</strain>
        <tissue evidence="4">Leaf</tissue>
    </source>
</reference>
<keyword evidence="3" id="KW-0012">Acyltransferase</keyword>
<evidence type="ECO:0000256" key="1">
    <source>
        <dbReference type="ARBA" id="ARBA00009861"/>
    </source>
</evidence>
<keyword evidence="2" id="KW-0808">Transferase</keyword>
<proteinExistence type="inferred from homology"/>
<dbReference type="FunFam" id="3.30.559.10:FF:000008">
    <property type="entry name" value="Tryptamine hydroxycinnamoyl transferase"/>
    <property type="match status" value="1"/>
</dbReference>
<evidence type="ECO:0000313" key="4">
    <source>
        <dbReference type="EMBL" id="KAJ6809630.1"/>
    </source>
</evidence>
<name>A0AAX6EZQ9_IRIPA</name>